<dbReference type="Proteomes" id="UP000304951">
    <property type="component" value="Unassembled WGS sequence"/>
</dbReference>
<evidence type="ECO:0000313" key="23">
    <source>
        <dbReference type="Proteomes" id="UP000310121"/>
    </source>
</evidence>
<comment type="caution">
    <text evidence="6">The sequence shown here is derived from an EMBL/GenBank/DDBJ whole genome shotgun (WGS) entry which is preliminary data.</text>
</comment>
<evidence type="ECO:0000313" key="6">
    <source>
        <dbReference type="EMBL" id="THW73481.1"/>
    </source>
</evidence>
<evidence type="ECO:0000313" key="12">
    <source>
        <dbReference type="EMBL" id="TIA35522.1"/>
    </source>
</evidence>
<evidence type="ECO:0000313" key="11">
    <source>
        <dbReference type="EMBL" id="THZ40677.1"/>
    </source>
</evidence>
<sequence>MSTQAPGFYTAPSDRDTPQQDRGMFHHESKKHECHHYARMYGGQAASAMMWGFGATLGADAANAAVGEMRQWWRH</sequence>
<evidence type="ECO:0000313" key="16">
    <source>
        <dbReference type="Proteomes" id="UP000304951"/>
    </source>
</evidence>
<feature type="compositionally biased region" description="Basic and acidic residues" evidence="1">
    <location>
        <begin position="13"/>
        <end position="30"/>
    </location>
</feature>
<dbReference type="EMBL" id="QZBU01000349">
    <property type="protein sequence ID" value="TIA67803.1"/>
    <property type="molecule type" value="Genomic_DNA"/>
</dbReference>
<evidence type="ECO:0000313" key="22">
    <source>
        <dbReference type="Proteomes" id="UP000309076"/>
    </source>
</evidence>
<evidence type="ECO:0000313" key="8">
    <source>
        <dbReference type="EMBL" id="THX02184.1"/>
    </source>
</evidence>
<evidence type="ECO:0000313" key="5">
    <source>
        <dbReference type="EMBL" id="THW46797.1"/>
    </source>
</evidence>
<dbReference type="EMBL" id="QZAF01000384">
    <property type="protein sequence ID" value="THV67708.1"/>
    <property type="molecule type" value="Genomic_DNA"/>
</dbReference>
<dbReference type="Proteomes" id="UP000305064">
    <property type="component" value="Unassembled WGS sequence"/>
</dbReference>
<reference evidence="14 15" key="1">
    <citation type="submission" date="2018-10" db="EMBL/GenBank/DDBJ databases">
        <title>Fifty Aureobasidium pullulans genomes reveal a recombining polyextremotolerant generalist.</title>
        <authorList>
            <person name="Gostincar C."/>
            <person name="Turk M."/>
            <person name="Zajc J."/>
            <person name="Gunde-Cimerman N."/>
        </authorList>
    </citation>
    <scope>NUCLEOTIDE SEQUENCE [LARGE SCALE GENOMIC DNA]</scope>
    <source>
        <strain evidence="8">EXF-10085</strain>
        <strain evidence="7 14">EXF-10507</strain>
        <strain evidence="6 21">EXF-10659</strain>
        <strain evidence="4 22">EXF-10796</strain>
        <strain evidence="5 24">EXF-11013</strain>
        <strain evidence="3 19">EXF-11318</strain>
        <strain evidence="2 16">EXF-11900</strain>
        <strain evidence="12 20">EXF-1645</strain>
        <strain evidence="13 15">EXF-3380</strain>
        <strain evidence="11 23">EXF-3844</strain>
        <strain evidence="10 18">EXF-3863</strain>
        <strain evidence="9 17">EXF-4256</strain>
    </source>
</reference>
<dbReference type="Proteomes" id="UP000308802">
    <property type="component" value="Unassembled WGS sequence"/>
</dbReference>
<dbReference type="EMBL" id="QZAL01000026">
    <property type="protein sequence ID" value="THW46797.1"/>
    <property type="molecule type" value="Genomic_DNA"/>
</dbReference>
<evidence type="ECO:0000313" key="21">
    <source>
        <dbReference type="Proteomes" id="UP000308802"/>
    </source>
</evidence>
<dbReference type="EMBL" id="QZBN01000553">
    <property type="protein sequence ID" value="THZ40677.1"/>
    <property type="molecule type" value="Genomic_DNA"/>
</dbReference>
<evidence type="ECO:0000256" key="1">
    <source>
        <dbReference type="SAM" id="MobiDB-lite"/>
    </source>
</evidence>
<protein>
    <submittedName>
        <fullName evidence="6">Uncharacterized protein</fullName>
    </submittedName>
</protein>
<evidence type="ECO:0000313" key="13">
    <source>
        <dbReference type="EMBL" id="TIA67803.1"/>
    </source>
</evidence>
<evidence type="ECO:0000313" key="4">
    <source>
        <dbReference type="EMBL" id="THW46697.1"/>
    </source>
</evidence>
<dbReference type="Proteomes" id="UP000308005">
    <property type="component" value="Unassembled WGS sequence"/>
</dbReference>
<name>A0A1A7MJ62_AURPU</name>
<dbReference type="EMBL" id="QZAO01000172">
    <property type="protein sequence ID" value="THW73481.1"/>
    <property type="molecule type" value="Genomic_DNA"/>
</dbReference>
<dbReference type="Proteomes" id="UP000310687">
    <property type="component" value="Unassembled WGS sequence"/>
</dbReference>
<dbReference type="EMBL" id="QZAS01000041">
    <property type="protein sequence ID" value="THX02184.1"/>
    <property type="molecule type" value="Genomic_DNA"/>
</dbReference>
<evidence type="ECO:0000313" key="3">
    <source>
        <dbReference type="EMBL" id="THW08804.1"/>
    </source>
</evidence>
<evidence type="ECO:0000313" key="7">
    <source>
        <dbReference type="EMBL" id="THW97736.1"/>
    </source>
</evidence>
<dbReference type="Proteomes" id="UP000304928">
    <property type="component" value="Unassembled WGS sequence"/>
</dbReference>
<dbReference type="EMBL" id="QZAM01000056">
    <property type="protein sequence ID" value="THW46697.1"/>
    <property type="molecule type" value="Genomic_DNA"/>
</dbReference>
<evidence type="ECO:0000313" key="18">
    <source>
        <dbReference type="Proteomes" id="UP000308005"/>
    </source>
</evidence>
<dbReference type="Proteomes" id="UP000304947">
    <property type="component" value="Unassembled WGS sequence"/>
</dbReference>
<evidence type="ECO:0000313" key="10">
    <source>
        <dbReference type="EMBL" id="THZ15116.1"/>
    </source>
</evidence>
<dbReference type="Proteomes" id="UP000308014">
    <property type="component" value="Unassembled WGS sequence"/>
</dbReference>
<evidence type="ECO:0000313" key="17">
    <source>
        <dbReference type="Proteomes" id="UP000305064"/>
    </source>
</evidence>
<proteinExistence type="predicted"/>
<feature type="region of interest" description="Disordered" evidence="1">
    <location>
        <begin position="1"/>
        <end position="30"/>
    </location>
</feature>
<dbReference type="EMBL" id="QZAR01000001">
    <property type="protein sequence ID" value="THW97736.1"/>
    <property type="molecule type" value="Genomic_DNA"/>
</dbReference>
<evidence type="ECO:0000313" key="19">
    <source>
        <dbReference type="Proteomes" id="UP000308014"/>
    </source>
</evidence>
<accession>A0A1A7MJ62</accession>
<dbReference type="EMBL" id="QZBJ01000028">
    <property type="protein sequence ID" value="THY74488.1"/>
    <property type="molecule type" value="Genomic_DNA"/>
</dbReference>
<dbReference type="AlphaFoldDB" id="A0A1A7MJ62"/>
<evidence type="ECO:0000313" key="20">
    <source>
        <dbReference type="Proteomes" id="UP000308724"/>
    </source>
</evidence>
<evidence type="ECO:0000313" key="9">
    <source>
        <dbReference type="EMBL" id="THY74488.1"/>
    </source>
</evidence>
<dbReference type="EMBL" id="QZBZ01000128">
    <property type="protein sequence ID" value="TIA35522.1"/>
    <property type="molecule type" value="Genomic_DNA"/>
</dbReference>
<evidence type="ECO:0000313" key="14">
    <source>
        <dbReference type="Proteomes" id="UP000304928"/>
    </source>
</evidence>
<dbReference type="Proteomes" id="UP000310121">
    <property type="component" value="Unassembled WGS sequence"/>
</dbReference>
<evidence type="ECO:0000313" key="24">
    <source>
        <dbReference type="Proteomes" id="UP000310687"/>
    </source>
</evidence>
<dbReference type="Proteomes" id="UP000308724">
    <property type="component" value="Unassembled WGS sequence"/>
</dbReference>
<evidence type="ECO:0000313" key="2">
    <source>
        <dbReference type="EMBL" id="THV67708.1"/>
    </source>
</evidence>
<organism evidence="6 21">
    <name type="scientific">Aureobasidium pullulans</name>
    <name type="common">Black yeast</name>
    <name type="synonym">Pullularia pullulans</name>
    <dbReference type="NCBI Taxonomy" id="5580"/>
    <lineage>
        <taxon>Eukaryota</taxon>
        <taxon>Fungi</taxon>
        <taxon>Dikarya</taxon>
        <taxon>Ascomycota</taxon>
        <taxon>Pezizomycotina</taxon>
        <taxon>Dothideomycetes</taxon>
        <taxon>Dothideomycetidae</taxon>
        <taxon>Dothideales</taxon>
        <taxon>Saccotheciaceae</taxon>
        <taxon>Aureobasidium</taxon>
    </lineage>
</organism>
<evidence type="ECO:0000313" key="15">
    <source>
        <dbReference type="Proteomes" id="UP000304947"/>
    </source>
</evidence>
<gene>
    <name evidence="12" type="ORF">D6C78_06091</name>
    <name evidence="13" type="ORF">D6C83_01811</name>
    <name evidence="11" type="ORF">D6C90_05784</name>
    <name evidence="10" type="ORF">D6C91_06970</name>
    <name evidence="9" type="ORF">D6C94_04902</name>
    <name evidence="8" type="ORF">D6D13_08435</name>
    <name evidence="7" type="ORF">D6D15_00042</name>
    <name evidence="6" type="ORF">D6D19_05614</name>
    <name evidence="4" type="ORF">D6D21_03806</name>
    <name evidence="5" type="ORF">D6D22_02877</name>
    <name evidence="3" type="ORF">D6D24_08903</name>
    <name evidence="2" type="ORF">D6D28_07288</name>
</gene>
<dbReference type="EMBL" id="QZBM01000382">
    <property type="protein sequence ID" value="THZ15116.1"/>
    <property type="molecule type" value="Genomic_DNA"/>
</dbReference>
<dbReference type="EMBL" id="QZAJ01000554">
    <property type="protein sequence ID" value="THW08804.1"/>
    <property type="molecule type" value="Genomic_DNA"/>
</dbReference>
<dbReference type="Proteomes" id="UP000309076">
    <property type="component" value="Unassembled WGS sequence"/>
</dbReference>